<reference evidence="4" key="1">
    <citation type="submission" date="2014-12" db="EMBL/GenBank/DDBJ databases">
        <title>Genome Sequence of Valsa Canker Pathogens Uncovers a Specific Adaption of Colonization on Woody Bark.</title>
        <authorList>
            <person name="Yin Z."/>
            <person name="Liu H."/>
            <person name="Gao X."/>
            <person name="Li Z."/>
            <person name="Song N."/>
            <person name="Ke X."/>
            <person name="Dai Q."/>
            <person name="Wu Y."/>
            <person name="Sun Y."/>
            <person name="Xu J.-R."/>
            <person name="Kang Z.K."/>
            <person name="Wang L."/>
            <person name="Huang L."/>
        </authorList>
    </citation>
    <scope>NUCLEOTIDE SEQUENCE [LARGE SCALE GENOMIC DNA]</scope>
    <source>
        <strain evidence="4">SXYL134</strain>
    </source>
</reference>
<dbReference type="Pfam" id="PF12222">
    <property type="entry name" value="PNGaseA"/>
    <property type="match status" value="1"/>
</dbReference>
<feature type="signal peptide" evidence="1">
    <location>
        <begin position="1"/>
        <end position="19"/>
    </location>
</feature>
<dbReference type="Pfam" id="PF25156">
    <property type="entry name" value="PNGase_A_C"/>
    <property type="match status" value="1"/>
</dbReference>
<keyword evidence="1" id="KW-0732">Signal</keyword>
<proteinExistence type="predicted"/>
<accession>A0A194UXJ7</accession>
<dbReference type="Proteomes" id="UP000078576">
    <property type="component" value="Unassembled WGS sequence"/>
</dbReference>
<feature type="chain" id="PRO_5008265953" evidence="1">
    <location>
        <begin position="20"/>
        <end position="610"/>
    </location>
</feature>
<dbReference type="OrthoDB" id="1612078at2759"/>
<protein>
    <submittedName>
        <fullName evidence="3">Peptide-N4-(N-acetyl-beta-glucosaminyl)asparagine amidase A</fullName>
    </submittedName>
</protein>
<dbReference type="PANTHER" id="PTHR31104">
    <property type="entry name" value="PEPTIDE-N4-(N-ACETYL-BETA-GLUCOSAMINYL)ASPARAGINE AMIDASE A PROTEIN"/>
    <property type="match status" value="1"/>
</dbReference>
<sequence>MVRITSLAITLGVLGQCLALRRLPYAASQQSSNSTSGDFLEVVQAAPPPRKSFEGYSCKQTLFENDFANSYGTPFVGQYHPPPANCSFTTTVFNLSVVSKGRQYDRLAQLFFGDVEIWRTSTAMPTETGIYWSFQKDMTIFDKLMREEQKIIFDLGNVVDGDLYTGTYNVTLEALYFDDEHIEGFHPAELIYPISNLTSAENKTSVFSLPDDDGSVSITLPRNIKTAVVSLIASGNSAEEFWYTNVPSEYVDTFPSNEGWLYGYSPFREVQLLIDDQLAGVSWPFPILFTGGVDPGLWRPVVGIDTYDLPSFEIDVTPWLSLLCDGQEHTFKIEVVGFNDSSVDKLGTVGQNWWVTGTVFVWLDETINHTVAGNITSNISAPVFEYVPQLSTAVSSNGSVTNESLWVSLSARRDISISSTLFASNGTNSVVSWNQELYFSNIQNMTNPAYNQSLAMVSSGSYSGSFSEGSVSTYSYPLNLYSAYVIAETDNELSSVFCMIDRSLLSNETSALPTLTGTLLGSENLATRQNVTSFYAWNETIVEGIEDLDTCDGKTWLSYSGTPGNKEGAAEFSRYMKEKDDTMATDEEAWATIAVPITEPLPVVDGEPIL</sequence>
<dbReference type="AlphaFoldDB" id="A0A194UXJ7"/>
<evidence type="ECO:0000313" key="3">
    <source>
        <dbReference type="EMBL" id="KUI56457.1"/>
    </source>
</evidence>
<dbReference type="InterPro" id="IPR021102">
    <property type="entry name" value="PNGase_A"/>
</dbReference>
<evidence type="ECO:0000256" key="1">
    <source>
        <dbReference type="SAM" id="SignalP"/>
    </source>
</evidence>
<evidence type="ECO:0000259" key="2">
    <source>
        <dbReference type="Pfam" id="PF12222"/>
    </source>
</evidence>
<name>A0A194UXJ7_CYTMA</name>
<evidence type="ECO:0000313" key="4">
    <source>
        <dbReference type="Proteomes" id="UP000078576"/>
    </source>
</evidence>
<dbReference type="EMBL" id="KN714689">
    <property type="protein sequence ID" value="KUI56457.1"/>
    <property type="molecule type" value="Genomic_DNA"/>
</dbReference>
<dbReference type="InterPro" id="IPR056948">
    <property type="entry name" value="PNGaseA_N"/>
</dbReference>
<keyword evidence="4" id="KW-1185">Reference proteome</keyword>
<gene>
    <name evidence="3" type="ORF">VP1G_03786</name>
</gene>
<feature type="domain" description="Peptide N-acetyl-beta-D-glucosaminyl asparaginase amidase A N-terminal" evidence="2">
    <location>
        <begin position="51"/>
        <end position="371"/>
    </location>
</feature>
<organism evidence="3 4">
    <name type="scientific">Cytospora mali</name>
    <name type="common">Apple Valsa canker fungus</name>
    <name type="synonym">Valsa mali</name>
    <dbReference type="NCBI Taxonomy" id="578113"/>
    <lineage>
        <taxon>Eukaryota</taxon>
        <taxon>Fungi</taxon>
        <taxon>Dikarya</taxon>
        <taxon>Ascomycota</taxon>
        <taxon>Pezizomycotina</taxon>
        <taxon>Sordariomycetes</taxon>
        <taxon>Sordariomycetidae</taxon>
        <taxon>Diaporthales</taxon>
        <taxon>Cytosporaceae</taxon>
        <taxon>Cytospora</taxon>
    </lineage>
</organism>